<evidence type="ECO:0000313" key="2">
    <source>
        <dbReference type="EMBL" id="GIT95208.1"/>
    </source>
</evidence>
<dbReference type="EMBL" id="BPFH01000003">
    <property type="protein sequence ID" value="GIT95208.1"/>
    <property type="molecule type" value="Genomic_DNA"/>
</dbReference>
<sequence length="156" mass="16923">MTPEARLVQRDKEMVPTLLLRAVGVLVACALFITTYAALTDRPLEAMPALEGGDVAIVKQRAIMLDADGTTGAARVLDANGTVIATFDTEQGGFVAGVHRVLVFERDRRGQDIRAPIRLVLFENGQLSLRDDLTGWRAELIGFGAKNADTFARLLD</sequence>
<keyword evidence="1" id="KW-0472">Membrane</keyword>
<dbReference type="NCBIfam" id="TIGR03054">
    <property type="entry name" value="photo_alph_chp1"/>
    <property type="match status" value="1"/>
</dbReference>
<protein>
    <recommendedName>
        <fullName evidence="4">Photosynthetic complex assembly protein</fullName>
    </recommendedName>
</protein>
<dbReference type="InterPro" id="IPR017495">
    <property type="entry name" value="PuhC"/>
</dbReference>
<evidence type="ECO:0008006" key="4">
    <source>
        <dbReference type="Google" id="ProtNLM"/>
    </source>
</evidence>
<proteinExistence type="predicted"/>
<dbReference type="RefSeq" id="WP_220748711.1">
    <property type="nucleotide sequence ID" value="NZ_BPFH01000003.1"/>
</dbReference>
<organism evidence="2 3">
    <name type="scientific">Jannaschia pagri</name>
    <dbReference type="NCBI Taxonomy" id="2829797"/>
    <lineage>
        <taxon>Bacteria</taxon>
        <taxon>Pseudomonadati</taxon>
        <taxon>Pseudomonadota</taxon>
        <taxon>Alphaproteobacteria</taxon>
        <taxon>Rhodobacterales</taxon>
        <taxon>Roseobacteraceae</taxon>
        <taxon>Jannaschia</taxon>
    </lineage>
</organism>
<accession>A0ABQ4NLC0</accession>
<dbReference type="Proteomes" id="UP000786693">
    <property type="component" value="Unassembled WGS sequence"/>
</dbReference>
<comment type="caution">
    <text evidence="2">The sequence shown here is derived from an EMBL/GenBank/DDBJ whole genome shotgun (WGS) entry which is preliminary data.</text>
</comment>
<reference evidence="2 3" key="1">
    <citation type="submission" date="2021-05" db="EMBL/GenBank/DDBJ databases">
        <title>Bacteria Genome sequencing.</title>
        <authorList>
            <person name="Takabe Y."/>
            <person name="Nakajima Y."/>
            <person name="Suzuki S."/>
            <person name="Shiozaki T."/>
        </authorList>
    </citation>
    <scope>NUCLEOTIDE SEQUENCE [LARGE SCALE GENOMIC DNA]</scope>
    <source>
        <strain evidence="2 3">AI_62</strain>
    </source>
</reference>
<evidence type="ECO:0000256" key="1">
    <source>
        <dbReference type="SAM" id="Phobius"/>
    </source>
</evidence>
<name>A0ABQ4NLC0_9RHOB</name>
<keyword evidence="1" id="KW-1133">Transmembrane helix</keyword>
<gene>
    <name evidence="2" type="ORF">JANAI62_18310</name>
</gene>
<keyword evidence="1" id="KW-0812">Transmembrane</keyword>
<feature type="transmembrane region" description="Helical" evidence="1">
    <location>
        <begin position="18"/>
        <end position="39"/>
    </location>
</feature>
<keyword evidence="3" id="KW-1185">Reference proteome</keyword>
<evidence type="ECO:0000313" key="3">
    <source>
        <dbReference type="Proteomes" id="UP000786693"/>
    </source>
</evidence>